<feature type="region of interest" description="Disordered" evidence="6">
    <location>
        <begin position="199"/>
        <end position="218"/>
    </location>
</feature>
<dbReference type="InterPro" id="IPR041677">
    <property type="entry name" value="DNA2/NAM7_AAA_11"/>
</dbReference>
<evidence type="ECO:0000256" key="4">
    <source>
        <dbReference type="ARBA" id="ARBA00022806"/>
    </source>
</evidence>
<dbReference type="InterPro" id="IPR047187">
    <property type="entry name" value="SF1_C_Upf1"/>
</dbReference>
<dbReference type="AlphaFoldDB" id="A0A450X634"/>
<keyword evidence="2" id="KW-0547">Nucleotide-binding</keyword>
<dbReference type="EMBL" id="CAADFN010000195">
    <property type="protein sequence ID" value="VFK24814.1"/>
    <property type="molecule type" value="Genomic_DNA"/>
</dbReference>
<evidence type="ECO:0000259" key="7">
    <source>
        <dbReference type="Pfam" id="PF13086"/>
    </source>
</evidence>
<name>A0A450X634_9GAMM</name>
<dbReference type="GO" id="GO:0016787">
    <property type="term" value="F:hydrolase activity"/>
    <property type="evidence" value="ECO:0007669"/>
    <property type="project" value="UniProtKB-KW"/>
</dbReference>
<reference evidence="9" key="1">
    <citation type="submission" date="2019-02" db="EMBL/GenBank/DDBJ databases">
        <authorList>
            <person name="Gruber-Vodicka R. H."/>
            <person name="Seah K. B. B."/>
        </authorList>
    </citation>
    <scope>NUCLEOTIDE SEQUENCE</scope>
    <source>
        <strain evidence="9">BECK_BY7</strain>
    </source>
</reference>
<feature type="domain" description="DNA2/NAM7 helicase helicase" evidence="7">
    <location>
        <begin position="48"/>
        <end position="148"/>
    </location>
</feature>
<dbReference type="Pfam" id="PF13086">
    <property type="entry name" value="AAA_11"/>
    <property type="match status" value="1"/>
</dbReference>
<evidence type="ECO:0000259" key="8">
    <source>
        <dbReference type="Pfam" id="PF13087"/>
    </source>
</evidence>
<evidence type="ECO:0000256" key="6">
    <source>
        <dbReference type="SAM" id="MobiDB-lite"/>
    </source>
</evidence>
<organism evidence="9">
    <name type="scientific">Candidatus Kentrum sp. LFY</name>
    <dbReference type="NCBI Taxonomy" id="2126342"/>
    <lineage>
        <taxon>Bacteria</taxon>
        <taxon>Pseudomonadati</taxon>
        <taxon>Pseudomonadota</taxon>
        <taxon>Gammaproteobacteria</taxon>
        <taxon>Candidatus Kentrum</taxon>
    </lineage>
</organism>
<comment type="similarity">
    <text evidence="1">Belongs to the DNA2/NAM7 helicase family.</text>
</comment>
<evidence type="ECO:0000256" key="2">
    <source>
        <dbReference type="ARBA" id="ARBA00022741"/>
    </source>
</evidence>
<dbReference type="GO" id="GO:0005524">
    <property type="term" value="F:ATP binding"/>
    <property type="evidence" value="ECO:0007669"/>
    <property type="project" value="UniProtKB-KW"/>
</dbReference>
<evidence type="ECO:0000256" key="5">
    <source>
        <dbReference type="ARBA" id="ARBA00022840"/>
    </source>
</evidence>
<dbReference type="PANTHER" id="PTHR43788">
    <property type="entry name" value="DNA2/NAM7 HELICASE FAMILY MEMBER"/>
    <property type="match status" value="1"/>
</dbReference>
<dbReference type="InterPro" id="IPR041679">
    <property type="entry name" value="DNA2/NAM7-like_C"/>
</dbReference>
<dbReference type="PANTHER" id="PTHR43788:SF8">
    <property type="entry name" value="DNA-BINDING PROTEIN SMUBP-2"/>
    <property type="match status" value="1"/>
</dbReference>
<feature type="domain" description="DNA2/NAM7 helicase-like C-terminal" evidence="8">
    <location>
        <begin position="215"/>
        <end position="412"/>
    </location>
</feature>
<dbReference type="GO" id="GO:0043139">
    <property type="term" value="F:5'-3' DNA helicase activity"/>
    <property type="evidence" value="ECO:0007669"/>
    <property type="project" value="TreeGrafter"/>
</dbReference>
<keyword evidence="4" id="KW-0347">Helicase</keyword>
<dbReference type="CDD" id="cd18808">
    <property type="entry name" value="SF1_C_Upf1"/>
    <property type="match status" value="1"/>
</dbReference>
<protein>
    <submittedName>
        <fullName evidence="9">AAA domain-containing protein</fullName>
    </submittedName>
</protein>
<evidence type="ECO:0000256" key="1">
    <source>
        <dbReference type="ARBA" id="ARBA00007913"/>
    </source>
</evidence>
<keyword evidence="5" id="KW-0067">ATP-binding</keyword>
<proteinExistence type="inferred from homology"/>
<dbReference type="Pfam" id="PF13087">
    <property type="entry name" value="AAA_12"/>
    <property type="match status" value="1"/>
</dbReference>
<accession>A0A450X634</accession>
<sequence>MRSQKHDNEDFEALRIASNRTSAKIDLSVDKYSIEKLTSRRIGDVEAHCKASLRNGELRNELRNIVQEWRDTVGDCGMELRSRLRRASNLVFCTTGAATENYLGSVTGDPFDWVIIEEAVKAWPTELAMPLTRGNRWTLIGDHKQLPAFGRVEVENVLTDLASVDPEFVGLREHARRRDAYLKVFDLFRHLFKATEDKKTAASEASPAPRRTSRRNRPVAGLTHQFRMRSDIANLVSEVFYEGELKTDGSTDKRDKPPYIALPPYLSIKKKGKEKSLYWIDTGPPGEGLALEEPSQRWNRGEITVVRNLLDDLAKGLSEEQKSTLVKSNHLAVLSPYLQQVKKLEQALGSDFTGAVHTVDAFQGREADIVIVSMVRCNQHKKQRQQLGFLTRPERVNVLFSRARYSLIIVGSFAHFNREDEAAETDLWSKICDGIDSHGARRTARECSLIGDRGLQP</sequence>
<dbReference type="InterPro" id="IPR027417">
    <property type="entry name" value="P-loop_NTPase"/>
</dbReference>
<dbReference type="SUPFAM" id="SSF52540">
    <property type="entry name" value="P-loop containing nucleoside triphosphate hydrolases"/>
    <property type="match status" value="1"/>
</dbReference>
<gene>
    <name evidence="9" type="ORF">BECKLFY1418C_GA0070996_11953</name>
</gene>
<dbReference type="Gene3D" id="3.40.50.300">
    <property type="entry name" value="P-loop containing nucleotide triphosphate hydrolases"/>
    <property type="match status" value="2"/>
</dbReference>
<evidence type="ECO:0000313" key="9">
    <source>
        <dbReference type="EMBL" id="VFK24814.1"/>
    </source>
</evidence>
<dbReference type="InterPro" id="IPR050534">
    <property type="entry name" value="Coronavir_polyprotein_1ab"/>
</dbReference>
<evidence type="ECO:0000256" key="3">
    <source>
        <dbReference type="ARBA" id="ARBA00022801"/>
    </source>
</evidence>
<keyword evidence="3" id="KW-0378">Hydrolase</keyword>